<proteinExistence type="predicted"/>
<accession>A0AA88LJ12</accession>
<keyword evidence="1" id="KW-0812">Transmembrane</keyword>
<comment type="caution">
    <text evidence="2">The sequence shown here is derived from an EMBL/GenBank/DDBJ whole genome shotgun (WGS) entry which is preliminary data.</text>
</comment>
<sequence>MSVHENAVSSEPFETSQGSFRYHPLIVVPPIFPHYENSPIPKLLAPIPMIQRALPIIPLTVVVVIVVAGAIGGVVVGIIGGIARLIRGKKRNNRQKYKNTYYGYHNHTKSYTANEMPLQTKFHKKEENRRVSRELSGRPLSLLHFLDTWTERLIKSFNLNDGIFDI</sequence>
<dbReference type="EMBL" id="JAVRJZ010000004">
    <property type="protein sequence ID" value="KAK2723585.1"/>
    <property type="molecule type" value="Genomic_DNA"/>
</dbReference>
<dbReference type="AlphaFoldDB" id="A0AA88LJ12"/>
<keyword evidence="1" id="KW-1133">Transmembrane helix</keyword>
<organism evidence="2 3">
    <name type="scientific">Artemia franciscana</name>
    <name type="common">Brine shrimp</name>
    <name type="synonym">Artemia sanfranciscana</name>
    <dbReference type="NCBI Taxonomy" id="6661"/>
    <lineage>
        <taxon>Eukaryota</taxon>
        <taxon>Metazoa</taxon>
        <taxon>Ecdysozoa</taxon>
        <taxon>Arthropoda</taxon>
        <taxon>Crustacea</taxon>
        <taxon>Branchiopoda</taxon>
        <taxon>Anostraca</taxon>
        <taxon>Artemiidae</taxon>
        <taxon>Artemia</taxon>
    </lineage>
</organism>
<evidence type="ECO:0000313" key="2">
    <source>
        <dbReference type="EMBL" id="KAK2723585.1"/>
    </source>
</evidence>
<evidence type="ECO:0000256" key="1">
    <source>
        <dbReference type="SAM" id="Phobius"/>
    </source>
</evidence>
<keyword evidence="3" id="KW-1185">Reference proteome</keyword>
<dbReference type="Proteomes" id="UP001187531">
    <property type="component" value="Unassembled WGS sequence"/>
</dbReference>
<name>A0AA88LJ12_ARTSF</name>
<reference evidence="2" key="1">
    <citation type="submission" date="2023-07" db="EMBL/GenBank/DDBJ databases">
        <title>Chromosome-level genome assembly of Artemia franciscana.</title>
        <authorList>
            <person name="Jo E."/>
        </authorList>
    </citation>
    <scope>NUCLEOTIDE SEQUENCE</scope>
    <source>
        <tissue evidence="2">Whole body</tissue>
    </source>
</reference>
<evidence type="ECO:0000313" key="3">
    <source>
        <dbReference type="Proteomes" id="UP001187531"/>
    </source>
</evidence>
<gene>
    <name evidence="2" type="ORF">QYM36_002061</name>
</gene>
<keyword evidence="1" id="KW-0472">Membrane</keyword>
<protein>
    <submittedName>
        <fullName evidence="2">Uncharacterized protein</fullName>
    </submittedName>
</protein>
<feature type="transmembrane region" description="Helical" evidence="1">
    <location>
        <begin position="56"/>
        <end position="86"/>
    </location>
</feature>